<proteinExistence type="predicted"/>
<dbReference type="AlphaFoldDB" id="A0AAV9CXD9"/>
<dbReference type="EMBL" id="JAUJYO010000016">
    <property type="protein sequence ID" value="KAK1293916.1"/>
    <property type="molecule type" value="Genomic_DNA"/>
</dbReference>
<dbReference type="PANTHER" id="PTHR47851">
    <property type="entry name" value="OS06G0588700 PROTEIN-RELATED"/>
    <property type="match status" value="1"/>
</dbReference>
<sequence>MQAGNKPGQSLNKEGYENLIRKFAQRTGISYERDQFKNHWDSMRKDWQTWKALQKETGLGWSEEKGTYEMSNDWWISFAQEEINEPEEEGTPQVYGTPEQESPHLSGATNDQPQGSGFHTFSSYQTQTTSSQFYGSEFVRDTYTPSPTSAGPRPCPPQKKSKTSAGQKWEKSLDRE</sequence>
<feature type="compositionally biased region" description="Polar residues" evidence="1">
    <location>
        <begin position="107"/>
        <end position="119"/>
    </location>
</feature>
<protein>
    <recommendedName>
        <fullName evidence="2">Myb/SANT-like domain-containing protein</fullName>
    </recommendedName>
</protein>
<reference evidence="3" key="1">
    <citation type="journal article" date="2023" name="Nat. Commun.">
        <title>Diploid and tetraploid genomes of Acorus and the evolution of monocots.</title>
        <authorList>
            <person name="Ma L."/>
            <person name="Liu K.W."/>
            <person name="Li Z."/>
            <person name="Hsiao Y.Y."/>
            <person name="Qi Y."/>
            <person name="Fu T."/>
            <person name="Tang G.D."/>
            <person name="Zhang D."/>
            <person name="Sun W.H."/>
            <person name="Liu D.K."/>
            <person name="Li Y."/>
            <person name="Chen G.Z."/>
            <person name="Liu X.D."/>
            <person name="Liao X.Y."/>
            <person name="Jiang Y.T."/>
            <person name="Yu X."/>
            <person name="Hao Y."/>
            <person name="Huang J."/>
            <person name="Zhao X.W."/>
            <person name="Ke S."/>
            <person name="Chen Y.Y."/>
            <person name="Wu W.L."/>
            <person name="Hsu J.L."/>
            <person name="Lin Y.F."/>
            <person name="Huang M.D."/>
            <person name="Li C.Y."/>
            <person name="Huang L."/>
            <person name="Wang Z.W."/>
            <person name="Zhao X."/>
            <person name="Zhong W.Y."/>
            <person name="Peng D.H."/>
            <person name="Ahmad S."/>
            <person name="Lan S."/>
            <person name="Zhang J.S."/>
            <person name="Tsai W.C."/>
            <person name="Van de Peer Y."/>
            <person name="Liu Z.J."/>
        </authorList>
    </citation>
    <scope>NUCLEOTIDE SEQUENCE</scope>
    <source>
        <strain evidence="3">CP</strain>
    </source>
</reference>
<dbReference type="InterPro" id="IPR024752">
    <property type="entry name" value="Myb/SANT-like_dom"/>
</dbReference>
<feature type="region of interest" description="Disordered" evidence="1">
    <location>
        <begin position="79"/>
        <end position="123"/>
    </location>
</feature>
<reference evidence="3" key="2">
    <citation type="submission" date="2023-06" db="EMBL/GenBank/DDBJ databases">
        <authorList>
            <person name="Ma L."/>
            <person name="Liu K.-W."/>
            <person name="Li Z."/>
            <person name="Hsiao Y.-Y."/>
            <person name="Qi Y."/>
            <person name="Fu T."/>
            <person name="Tang G."/>
            <person name="Zhang D."/>
            <person name="Sun W.-H."/>
            <person name="Liu D.-K."/>
            <person name="Li Y."/>
            <person name="Chen G.-Z."/>
            <person name="Liu X.-D."/>
            <person name="Liao X.-Y."/>
            <person name="Jiang Y.-T."/>
            <person name="Yu X."/>
            <person name="Hao Y."/>
            <person name="Huang J."/>
            <person name="Zhao X.-W."/>
            <person name="Ke S."/>
            <person name="Chen Y.-Y."/>
            <person name="Wu W.-L."/>
            <person name="Hsu J.-L."/>
            <person name="Lin Y.-F."/>
            <person name="Huang M.-D."/>
            <person name="Li C.-Y."/>
            <person name="Huang L."/>
            <person name="Wang Z.-W."/>
            <person name="Zhao X."/>
            <person name="Zhong W.-Y."/>
            <person name="Peng D.-H."/>
            <person name="Ahmad S."/>
            <person name="Lan S."/>
            <person name="Zhang J.-S."/>
            <person name="Tsai W.-C."/>
            <person name="Van De Peer Y."/>
            <person name="Liu Z.-J."/>
        </authorList>
    </citation>
    <scope>NUCLEOTIDE SEQUENCE</scope>
    <source>
        <strain evidence="3">CP</strain>
        <tissue evidence="3">Leaves</tissue>
    </source>
</reference>
<accession>A0AAV9CXD9</accession>
<dbReference type="PANTHER" id="PTHR47851:SF1">
    <property type="entry name" value="OS06G0588700 PROTEIN"/>
    <property type="match status" value="1"/>
</dbReference>
<evidence type="ECO:0000256" key="1">
    <source>
        <dbReference type="SAM" id="MobiDB-lite"/>
    </source>
</evidence>
<dbReference type="Pfam" id="PF12776">
    <property type="entry name" value="Myb_DNA-bind_3"/>
    <property type="match status" value="1"/>
</dbReference>
<keyword evidence="4" id="KW-1185">Reference proteome</keyword>
<organism evidence="3 4">
    <name type="scientific">Acorus calamus</name>
    <name type="common">Sweet flag</name>
    <dbReference type="NCBI Taxonomy" id="4465"/>
    <lineage>
        <taxon>Eukaryota</taxon>
        <taxon>Viridiplantae</taxon>
        <taxon>Streptophyta</taxon>
        <taxon>Embryophyta</taxon>
        <taxon>Tracheophyta</taxon>
        <taxon>Spermatophyta</taxon>
        <taxon>Magnoliopsida</taxon>
        <taxon>Liliopsida</taxon>
        <taxon>Acoraceae</taxon>
        <taxon>Acorus</taxon>
    </lineage>
</organism>
<dbReference type="Proteomes" id="UP001180020">
    <property type="component" value="Unassembled WGS sequence"/>
</dbReference>
<evidence type="ECO:0000313" key="3">
    <source>
        <dbReference type="EMBL" id="KAK1293916.1"/>
    </source>
</evidence>
<evidence type="ECO:0000259" key="2">
    <source>
        <dbReference type="Pfam" id="PF12776"/>
    </source>
</evidence>
<gene>
    <name evidence="3" type="ORF">QJS10_CPA16g00820</name>
</gene>
<feature type="domain" description="Myb/SANT-like" evidence="2">
    <location>
        <begin position="2"/>
        <end position="76"/>
    </location>
</feature>
<evidence type="ECO:0000313" key="4">
    <source>
        <dbReference type="Proteomes" id="UP001180020"/>
    </source>
</evidence>
<feature type="region of interest" description="Disordered" evidence="1">
    <location>
        <begin position="135"/>
        <end position="176"/>
    </location>
</feature>
<comment type="caution">
    <text evidence="3">The sequence shown here is derived from an EMBL/GenBank/DDBJ whole genome shotgun (WGS) entry which is preliminary data.</text>
</comment>
<name>A0AAV9CXD9_ACOCL</name>